<accession>A0A8J8N969</accession>
<comment type="caution">
    <text evidence="2">The sequence shown here is derived from an EMBL/GenBank/DDBJ whole genome shotgun (WGS) entry which is preliminary data.</text>
</comment>
<evidence type="ECO:0000313" key="2">
    <source>
        <dbReference type="EMBL" id="TNV70633.1"/>
    </source>
</evidence>
<dbReference type="Proteomes" id="UP000785679">
    <property type="component" value="Unassembled WGS sequence"/>
</dbReference>
<dbReference type="OrthoDB" id="283531at2759"/>
<dbReference type="AlphaFoldDB" id="A0A8J8N969"/>
<name>A0A8J8N969_HALGN</name>
<dbReference type="EMBL" id="RRYP01034656">
    <property type="protein sequence ID" value="TNV70633.1"/>
    <property type="molecule type" value="Genomic_DNA"/>
</dbReference>
<reference evidence="2" key="1">
    <citation type="submission" date="2019-06" db="EMBL/GenBank/DDBJ databases">
        <authorList>
            <person name="Zheng W."/>
        </authorList>
    </citation>
    <scope>NUCLEOTIDE SEQUENCE</scope>
    <source>
        <strain evidence="2">QDHG01</strain>
    </source>
</reference>
<organism evidence="2 3">
    <name type="scientific">Halteria grandinella</name>
    <dbReference type="NCBI Taxonomy" id="5974"/>
    <lineage>
        <taxon>Eukaryota</taxon>
        <taxon>Sar</taxon>
        <taxon>Alveolata</taxon>
        <taxon>Ciliophora</taxon>
        <taxon>Intramacronucleata</taxon>
        <taxon>Spirotrichea</taxon>
        <taxon>Stichotrichia</taxon>
        <taxon>Sporadotrichida</taxon>
        <taxon>Halteriidae</taxon>
        <taxon>Halteria</taxon>
    </lineage>
</organism>
<evidence type="ECO:0000259" key="1">
    <source>
        <dbReference type="PROSITE" id="PS51886"/>
    </source>
</evidence>
<keyword evidence="3" id="KW-1185">Reference proteome</keyword>
<dbReference type="InterPro" id="IPR006571">
    <property type="entry name" value="TLDc_dom"/>
</dbReference>
<sequence length="170" mass="19342">MIENQLEGRFNPLLDDVLRDIQVLKTTKYLYFQESAIVRDNTDVSFLIKQIPGLNFQTDTVLLYRGTRDGWLHSDFHNLCDERGPTLTILKTKKGRICGGYTKLGWTNPQSGEYKFDNQAFIFSLDLKARFPAANSAKSVYHRQASGPSFGGGALELRFEPMNNKMREGV</sequence>
<dbReference type="PROSITE" id="PS51886">
    <property type="entry name" value="TLDC"/>
    <property type="match status" value="1"/>
</dbReference>
<dbReference type="Pfam" id="PF07534">
    <property type="entry name" value="TLD"/>
    <property type="match status" value="1"/>
</dbReference>
<protein>
    <recommendedName>
        <fullName evidence="1">TLDc domain-containing protein</fullName>
    </recommendedName>
</protein>
<gene>
    <name evidence="2" type="ORF">FGO68_gene12183</name>
</gene>
<feature type="domain" description="TLDc" evidence="1">
    <location>
        <begin position="36"/>
        <end position="170"/>
    </location>
</feature>
<evidence type="ECO:0000313" key="3">
    <source>
        <dbReference type="Proteomes" id="UP000785679"/>
    </source>
</evidence>
<proteinExistence type="predicted"/>